<dbReference type="InterPro" id="IPR019545">
    <property type="entry name" value="DM13_domain"/>
</dbReference>
<feature type="chain" id="PRO_5043562356" description="DM13 domain-containing protein" evidence="1">
    <location>
        <begin position="25"/>
        <end position="150"/>
    </location>
</feature>
<dbReference type="EMBL" id="BLAY01000241">
    <property type="protein sequence ID" value="GET43669.1"/>
    <property type="molecule type" value="Genomic_DNA"/>
</dbReference>
<dbReference type="Pfam" id="PF10517">
    <property type="entry name" value="DM13"/>
    <property type="match status" value="1"/>
</dbReference>
<evidence type="ECO:0000256" key="1">
    <source>
        <dbReference type="SAM" id="SignalP"/>
    </source>
</evidence>
<dbReference type="RefSeq" id="WP_226592716.1">
    <property type="nucleotide sequence ID" value="NZ_BLAY01000241.1"/>
</dbReference>
<dbReference type="Proteomes" id="UP001050975">
    <property type="component" value="Unassembled WGS sequence"/>
</dbReference>
<dbReference type="PROSITE" id="PS51549">
    <property type="entry name" value="DM13"/>
    <property type="match status" value="1"/>
</dbReference>
<proteinExistence type="predicted"/>
<name>A0AAV3XMF9_9CYAN</name>
<accession>A0AAV3XMF9</accession>
<protein>
    <recommendedName>
        <fullName evidence="2">DM13 domain-containing protein</fullName>
    </recommendedName>
</protein>
<gene>
    <name evidence="3" type="ORF">MiSe_84940</name>
</gene>
<evidence type="ECO:0000259" key="2">
    <source>
        <dbReference type="PROSITE" id="PS51549"/>
    </source>
</evidence>
<sequence>MKAYSLTLLGLASILTLSSQLTLSAMQPSQIVVAQASQSSTIASGSFVAAEQPTQGMFRIVMENRQRYLELGQTFKTNRGPDLYVILYRTDAPPPSGLRTQDYIILGRLQKLNGAQRYAIPANVNLANYRAAAIWCRRFNATFGYGKLGS</sequence>
<keyword evidence="4" id="KW-1185">Reference proteome</keyword>
<dbReference type="AlphaFoldDB" id="A0AAV3XMF9"/>
<comment type="caution">
    <text evidence="3">The sequence shown here is derived from an EMBL/GenBank/DDBJ whole genome shotgun (WGS) entry which is preliminary data.</text>
</comment>
<organism evidence="3 4">
    <name type="scientific">Microseira wollei NIES-4236</name>
    <dbReference type="NCBI Taxonomy" id="2530354"/>
    <lineage>
        <taxon>Bacteria</taxon>
        <taxon>Bacillati</taxon>
        <taxon>Cyanobacteriota</taxon>
        <taxon>Cyanophyceae</taxon>
        <taxon>Oscillatoriophycideae</taxon>
        <taxon>Aerosakkonematales</taxon>
        <taxon>Aerosakkonemataceae</taxon>
        <taxon>Microseira</taxon>
    </lineage>
</organism>
<evidence type="ECO:0000313" key="3">
    <source>
        <dbReference type="EMBL" id="GET43669.1"/>
    </source>
</evidence>
<keyword evidence="1" id="KW-0732">Signal</keyword>
<feature type="domain" description="DM13" evidence="2">
    <location>
        <begin position="40"/>
        <end position="149"/>
    </location>
</feature>
<feature type="signal peptide" evidence="1">
    <location>
        <begin position="1"/>
        <end position="24"/>
    </location>
</feature>
<reference evidence="3" key="1">
    <citation type="submission" date="2019-10" db="EMBL/GenBank/DDBJ databases">
        <title>Draft genome sequece of Microseira wollei NIES-4236.</title>
        <authorList>
            <person name="Yamaguchi H."/>
            <person name="Suzuki S."/>
            <person name="Kawachi M."/>
        </authorList>
    </citation>
    <scope>NUCLEOTIDE SEQUENCE</scope>
    <source>
        <strain evidence="3">NIES-4236</strain>
    </source>
</reference>
<evidence type="ECO:0000313" key="4">
    <source>
        <dbReference type="Proteomes" id="UP001050975"/>
    </source>
</evidence>